<dbReference type="EMBL" id="JAESVB010000007">
    <property type="protein sequence ID" value="MCB8876716.1"/>
    <property type="molecule type" value="Genomic_DNA"/>
</dbReference>
<evidence type="ECO:0000256" key="2">
    <source>
        <dbReference type="ARBA" id="ARBA00052718"/>
    </source>
</evidence>
<evidence type="ECO:0000313" key="6">
    <source>
        <dbReference type="EMBL" id="MCB8876716.1"/>
    </source>
</evidence>
<dbReference type="GO" id="GO:0033969">
    <property type="term" value="F:gamma-glutamyl-gamma-aminobutyrate hydrolase activity"/>
    <property type="evidence" value="ECO:0007669"/>
    <property type="project" value="UniProtKB-EC"/>
</dbReference>
<dbReference type="InterPro" id="IPR011697">
    <property type="entry name" value="Peptidase_C26"/>
</dbReference>
<dbReference type="PROSITE" id="PS51273">
    <property type="entry name" value="GATASE_TYPE_1"/>
    <property type="match status" value="1"/>
</dbReference>
<dbReference type="PANTHER" id="PTHR43235">
    <property type="entry name" value="GLUTAMINE AMIDOTRANSFERASE PB2B2.05-RELATED"/>
    <property type="match status" value="1"/>
</dbReference>
<name>A0A963YTM1_9PROT</name>
<dbReference type="Pfam" id="PF07722">
    <property type="entry name" value="Peptidase_C26"/>
    <property type="match status" value="1"/>
</dbReference>
<sequence length="258" mass="27617">MKPLIGISCCQKSFGRFAMLNHAVSDTYVRAVGELIGGVPILIPANGSQADIDCLVERLDGIILTGSPSNVEPALYGGDPHPPETPEDHCRDAVTLPLIRATIELGMPLLGICRGFQEMNVALGGTLHQRLQDLPGRIDHSTPMQSLALVRHAKAHAIRVVSGSWLHRVAQARDIAVNSLHNQGVDRLAPGLVAEGHAPDGTIEAFRVAQASGFAVGVQWHPEYDMDQDAVSRRIFLSFADAVAAYRTGGQRLSTVGD</sequence>
<gene>
    <name evidence="6" type="ORF">ASILVAE211_16110</name>
</gene>
<evidence type="ECO:0000256" key="3">
    <source>
        <dbReference type="ARBA" id="ARBA00055068"/>
    </source>
</evidence>
<dbReference type="Proteomes" id="UP000708298">
    <property type="component" value="Unassembled WGS sequence"/>
</dbReference>
<evidence type="ECO:0000256" key="4">
    <source>
        <dbReference type="ARBA" id="ARBA00060634"/>
    </source>
</evidence>
<dbReference type="InterPro" id="IPR029062">
    <property type="entry name" value="Class_I_gatase-like"/>
</dbReference>
<comment type="catalytic activity">
    <reaction evidence="2">
        <text>4-(gamma-L-glutamylamino)butanoate + H2O = 4-aminobutanoate + L-glutamate</text>
        <dbReference type="Rhea" id="RHEA:19737"/>
        <dbReference type="ChEBI" id="CHEBI:15377"/>
        <dbReference type="ChEBI" id="CHEBI:29985"/>
        <dbReference type="ChEBI" id="CHEBI:58800"/>
        <dbReference type="ChEBI" id="CHEBI:59888"/>
        <dbReference type="EC" id="3.5.1.94"/>
    </reaction>
</comment>
<evidence type="ECO:0000256" key="5">
    <source>
        <dbReference type="ARBA" id="ARBA00066788"/>
    </source>
</evidence>
<dbReference type="CDD" id="cd01745">
    <property type="entry name" value="GATase1_2"/>
    <property type="match status" value="1"/>
</dbReference>
<dbReference type="InterPro" id="IPR044668">
    <property type="entry name" value="PuuD-like"/>
</dbReference>
<dbReference type="FunFam" id="3.40.50.880:FF:000030">
    <property type="entry name" value="Gamma-glutamyl-gamma-aminobutyrate hydrolase PuuD"/>
    <property type="match status" value="1"/>
</dbReference>
<dbReference type="SUPFAM" id="SSF52317">
    <property type="entry name" value="Class I glutamine amidotransferase-like"/>
    <property type="match status" value="1"/>
</dbReference>
<proteinExistence type="inferred from homology"/>
<evidence type="ECO:0000313" key="7">
    <source>
        <dbReference type="Proteomes" id="UP000708298"/>
    </source>
</evidence>
<organism evidence="6 7">
    <name type="scientific">Acidisoma silvae</name>
    <dbReference type="NCBI Taxonomy" id="2802396"/>
    <lineage>
        <taxon>Bacteria</taxon>
        <taxon>Pseudomonadati</taxon>
        <taxon>Pseudomonadota</taxon>
        <taxon>Alphaproteobacteria</taxon>
        <taxon>Acetobacterales</taxon>
        <taxon>Acidocellaceae</taxon>
        <taxon>Acidisoma</taxon>
    </lineage>
</organism>
<protein>
    <recommendedName>
        <fullName evidence="5">gamma-glutamyl-gamma-aminobutyrate hydrolase</fullName>
        <ecNumber evidence="5">3.5.1.94</ecNumber>
    </recommendedName>
</protein>
<comment type="similarity">
    <text evidence="1">Belongs to the peptidase C26 family.</text>
</comment>
<reference evidence="6" key="1">
    <citation type="journal article" date="2021" name="Microorganisms">
        <title>Acidisoma silvae sp. nov. and Acidisomacellulosilytica sp. nov., Two Acidophilic Bacteria Isolated from Decaying Wood, Hydrolyzing Cellulose and Producing Poly-3-hydroxybutyrate.</title>
        <authorList>
            <person name="Mieszkin S."/>
            <person name="Pouder E."/>
            <person name="Uroz S."/>
            <person name="Simon-Colin C."/>
            <person name="Alain K."/>
        </authorList>
    </citation>
    <scope>NUCLEOTIDE SEQUENCE</scope>
    <source>
        <strain evidence="6">HW T2.11</strain>
    </source>
</reference>
<comment type="pathway">
    <text evidence="4">Amine and polyamine degradation; putrescine degradation; 4-aminobutanoate from putrescine: step 4/4.</text>
</comment>
<dbReference type="GO" id="GO:0006598">
    <property type="term" value="P:polyamine catabolic process"/>
    <property type="evidence" value="ECO:0007669"/>
    <property type="project" value="TreeGrafter"/>
</dbReference>
<keyword evidence="7" id="KW-1185">Reference proteome</keyword>
<accession>A0A963YTM1</accession>
<comment type="function">
    <text evidence="3">Involved in the breakdown of putrescine via hydrolysis of the gamma-glutamyl linkage of gamma-glutamyl-gamma-aminobutyrate.</text>
</comment>
<comment type="caution">
    <text evidence="6">The sequence shown here is derived from an EMBL/GenBank/DDBJ whole genome shotgun (WGS) entry which is preliminary data.</text>
</comment>
<dbReference type="GO" id="GO:0005829">
    <property type="term" value="C:cytosol"/>
    <property type="evidence" value="ECO:0007669"/>
    <property type="project" value="TreeGrafter"/>
</dbReference>
<dbReference type="RefSeq" id="WP_227322374.1">
    <property type="nucleotide sequence ID" value="NZ_JAESVB010000007.1"/>
</dbReference>
<dbReference type="EC" id="3.5.1.94" evidence="5"/>
<dbReference type="AlphaFoldDB" id="A0A963YTM1"/>
<reference evidence="6" key="2">
    <citation type="submission" date="2021-01" db="EMBL/GenBank/DDBJ databases">
        <authorList>
            <person name="Mieszkin S."/>
            <person name="Pouder E."/>
            <person name="Alain K."/>
        </authorList>
    </citation>
    <scope>NUCLEOTIDE SEQUENCE</scope>
    <source>
        <strain evidence="6">HW T2.11</strain>
    </source>
</reference>
<evidence type="ECO:0000256" key="1">
    <source>
        <dbReference type="ARBA" id="ARBA00011083"/>
    </source>
</evidence>
<dbReference type="Gene3D" id="3.40.50.880">
    <property type="match status" value="1"/>
</dbReference>
<keyword evidence="6" id="KW-0378">Hydrolase</keyword>
<dbReference type="PANTHER" id="PTHR43235:SF1">
    <property type="entry name" value="GLUTAMINE AMIDOTRANSFERASE PB2B2.05-RELATED"/>
    <property type="match status" value="1"/>
</dbReference>